<evidence type="ECO:0000256" key="2">
    <source>
        <dbReference type="ARBA" id="ARBA00022448"/>
    </source>
</evidence>
<feature type="transmembrane region" description="Helical" evidence="7">
    <location>
        <begin position="350"/>
        <end position="370"/>
    </location>
</feature>
<dbReference type="GO" id="GO:0022857">
    <property type="term" value="F:transmembrane transporter activity"/>
    <property type="evidence" value="ECO:0007669"/>
    <property type="project" value="InterPro"/>
</dbReference>
<keyword evidence="10" id="KW-1185">Reference proteome</keyword>
<evidence type="ECO:0000256" key="6">
    <source>
        <dbReference type="SAM" id="MobiDB-lite"/>
    </source>
</evidence>
<feature type="transmembrane region" description="Helical" evidence="7">
    <location>
        <begin position="516"/>
        <end position="538"/>
    </location>
</feature>
<dbReference type="Gene3D" id="1.20.1720.10">
    <property type="entry name" value="Multidrug resistance protein D"/>
    <property type="match status" value="1"/>
</dbReference>
<dbReference type="InterPro" id="IPR020846">
    <property type="entry name" value="MFS_dom"/>
</dbReference>
<evidence type="ECO:0000256" key="5">
    <source>
        <dbReference type="ARBA" id="ARBA00023136"/>
    </source>
</evidence>
<evidence type="ECO:0000259" key="8">
    <source>
        <dbReference type="PROSITE" id="PS50850"/>
    </source>
</evidence>
<feature type="transmembrane region" description="Helical" evidence="7">
    <location>
        <begin position="414"/>
        <end position="432"/>
    </location>
</feature>
<evidence type="ECO:0000313" key="9">
    <source>
        <dbReference type="EMBL" id="TKA29853.1"/>
    </source>
</evidence>
<dbReference type="PROSITE" id="PS00216">
    <property type="entry name" value="SUGAR_TRANSPORT_1"/>
    <property type="match status" value="1"/>
</dbReference>
<feature type="compositionally biased region" description="Basic and acidic residues" evidence="6">
    <location>
        <begin position="51"/>
        <end position="63"/>
    </location>
</feature>
<feature type="transmembrane region" description="Helical" evidence="7">
    <location>
        <begin position="232"/>
        <end position="250"/>
    </location>
</feature>
<dbReference type="AlphaFoldDB" id="A0A4U0U443"/>
<dbReference type="SUPFAM" id="SSF103473">
    <property type="entry name" value="MFS general substrate transporter"/>
    <property type="match status" value="2"/>
</dbReference>
<comment type="subcellular location">
    <subcellularLocation>
        <location evidence="1">Membrane</location>
        <topology evidence="1">Multi-pass membrane protein</topology>
    </subcellularLocation>
</comment>
<evidence type="ECO:0000256" key="4">
    <source>
        <dbReference type="ARBA" id="ARBA00022989"/>
    </source>
</evidence>
<feature type="region of interest" description="Disordered" evidence="6">
    <location>
        <begin position="1"/>
        <end position="64"/>
    </location>
</feature>
<dbReference type="Pfam" id="PF07690">
    <property type="entry name" value="MFS_1"/>
    <property type="match status" value="1"/>
</dbReference>
<sequence length="653" mass="69136">MVETATPSTQDSVDASHPHAPSPHNHLTQHASALGLPQLFGNARRRSGSSQEHHDDDAHRDDIPPQDLAILTNTASAIAGLHTSTAHAMPPEPSTPFEGNGRKVDFAVSLPRPTPAKPGPFDTFHELPSGWDTPLPSGLNTPANERQTGILSVTSTRPSSPTNLLSASPKAIDIEDHTVQGYPDVGTINSWRGACMLIITCTAQCMDNVFLTGVNISLPAIQRHFGIDDSTLQWLISAYSLTFGGFLLLAGVMSDRYGRKNIFVTGMVWLSIWTLADGFANSFIQLAIFRALQGMGAAMTVPSGVGIISSFFVAQDRTKALSCFAAAGAVGFCLGLILGGFITSGLGWRYLFWVTVSITGALGIAGWFVLPKDRDDGHTKPRLDLFGAGISTGSLIVLSFVISSGGEYGWGKAFIIVLLIVSIALLVLFAYVEKKVSNPIMPLSLWKIPNFAALWIAGFFAYGGYQSILYYAMLMAQEINNLGAGATALRLLPMAFVGGGMCVLMGIVMERFNTQHLLLFGLLCCTLAPIPCALMKTGDINFWKHIFPTSLLSIIGIGTTYCTITVVALASVPVSAKSLCGGMINTAFQIGSGVGLALASAVVKATEVNKGHGLVEQYSTGMWCCAGMAGIGLVSTLLGVRNVGSQTVPAGIH</sequence>
<feature type="transmembrane region" description="Helical" evidence="7">
    <location>
        <begin position="294"/>
        <end position="314"/>
    </location>
</feature>
<feature type="transmembrane region" description="Helical" evidence="7">
    <location>
        <begin position="321"/>
        <end position="344"/>
    </location>
</feature>
<protein>
    <recommendedName>
        <fullName evidence="8">Major facilitator superfamily (MFS) profile domain-containing protein</fullName>
    </recommendedName>
</protein>
<dbReference type="GO" id="GO:0016020">
    <property type="term" value="C:membrane"/>
    <property type="evidence" value="ECO:0007669"/>
    <property type="project" value="UniProtKB-SubCell"/>
</dbReference>
<keyword evidence="3 7" id="KW-0812">Transmembrane</keyword>
<dbReference type="PANTHER" id="PTHR42718">
    <property type="entry name" value="MAJOR FACILITATOR SUPERFAMILY MULTIDRUG TRANSPORTER MFSC"/>
    <property type="match status" value="1"/>
</dbReference>
<reference evidence="9 10" key="1">
    <citation type="submission" date="2017-03" db="EMBL/GenBank/DDBJ databases">
        <title>Genomes of endolithic fungi from Antarctica.</title>
        <authorList>
            <person name="Coleine C."/>
            <person name="Masonjones S."/>
            <person name="Stajich J.E."/>
        </authorList>
    </citation>
    <scope>NUCLEOTIDE SEQUENCE [LARGE SCALE GENOMIC DNA]</scope>
    <source>
        <strain evidence="9 10">CCFEE 6315</strain>
    </source>
</reference>
<dbReference type="Proteomes" id="UP000308549">
    <property type="component" value="Unassembled WGS sequence"/>
</dbReference>
<dbReference type="EMBL" id="NAJL01000013">
    <property type="protein sequence ID" value="TKA29853.1"/>
    <property type="molecule type" value="Genomic_DNA"/>
</dbReference>
<keyword evidence="5 7" id="KW-0472">Membrane</keyword>
<proteinExistence type="predicted"/>
<accession>A0A4U0U443</accession>
<feature type="transmembrane region" description="Helical" evidence="7">
    <location>
        <begin position="550"/>
        <end position="572"/>
    </location>
</feature>
<feature type="transmembrane region" description="Helical" evidence="7">
    <location>
        <begin position="382"/>
        <end position="402"/>
    </location>
</feature>
<gene>
    <name evidence="9" type="ORF">B0A50_03217</name>
</gene>
<comment type="caution">
    <text evidence="9">The sequence shown here is derived from an EMBL/GenBank/DDBJ whole genome shotgun (WGS) entry which is preliminary data.</text>
</comment>
<feature type="transmembrane region" description="Helical" evidence="7">
    <location>
        <begin position="491"/>
        <end position="509"/>
    </location>
</feature>
<organism evidence="9 10">
    <name type="scientific">Salinomyces thailandicus</name>
    <dbReference type="NCBI Taxonomy" id="706561"/>
    <lineage>
        <taxon>Eukaryota</taxon>
        <taxon>Fungi</taxon>
        <taxon>Dikarya</taxon>
        <taxon>Ascomycota</taxon>
        <taxon>Pezizomycotina</taxon>
        <taxon>Dothideomycetes</taxon>
        <taxon>Dothideomycetidae</taxon>
        <taxon>Mycosphaerellales</taxon>
        <taxon>Teratosphaeriaceae</taxon>
        <taxon>Salinomyces</taxon>
    </lineage>
</organism>
<dbReference type="InterPro" id="IPR005829">
    <property type="entry name" value="Sugar_transporter_CS"/>
</dbReference>
<name>A0A4U0U443_9PEZI</name>
<dbReference type="InterPro" id="IPR036259">
    <property type="entry name" value="MFS_trans_sf"/>
</dbReference>
<feature type="transmembrane region" description="Helical" evidence="7">
    <location>
        <begin position="452"/>
        <end position="471"/>
    </location>
</feature>
<dbReference type="Gene3D" id="1.20.1250.20">
    <property type="entry name" value="MFS general substrate transporter like domains"/>
    <property type="match status" value="1"/>
</dbReference>
<evidence type="ECO:0000313" key="10">
    <source>
        <dbReference type="Proteomes" id="UP000308549"/>
    </source>
</evidence>
<feature type="domain" description="Major facilitator superfamily (MFS) profile" evidence="8">
    <location>
        <begin position="196"/>
        <end position="644"/>
    </location>
</feature>
<feature type="compositionally biased region" description="Polar residues" evidence="6">
    <location>
        <begin position="1"/>
        <end position="13"/>
    </location>
</feature>
<keyword evidence="4 7" id="KW-1133">Transmembrane helix</keyword>
<dbReference type="InterPro" id="IPR011701">
    <property type="entry name" value="MFS"/>
</dbReference>
<evidence type="ECO:0000256" key="1">
    <source>
        <dbReference type="ARBA" id="ARBA00004141"/>
    </source>
</evidence>
<keyword evidence="2" id="KW-0813">Transport</keyword>
<feature type="transmembrane region" description="Helical" evidence="7">
    <location>
        <begin position="579"/>
        <end position="600"/>
    </location>
</feature>
<feature type="transmembrane region" description="Helical" evidence="7">
    <location>
        <begin position="262"/>
        <end position="288"/>
    </location>
</feature>
<dbReference type="PANTHER" id="PTHR42718:SF9">
    <property type="entry name" value="MAJOR FACILITATOR SUPERFAMILY MULTIDRUG TRANSPORTER MFSC"/>
    <property type="match status" value="1"/>
</dbReference>
<dbReference type="OrthoDB" id="2130629at2759"/>
<dbReference type="PROSITE" id="PS50850">
    <property type="entry name" value="MFS"/>
    <property type="match status" value="1"/>
</dbReference>
<feature type="transmembrane region" description="Helical" evidence="7">
    <location>
        <begin position="620"/>
        <end position="640"/>
    </location>
</feature>
<evidence type="ECO:0000256" key="3">
    <source>
        <dbReference type="ARBA" id="ARBA00022692"/>
    </source>
</evidence>
<evidence type="ECO:0000256" key="7">
    <source>
        <dbReference type="SAM" id="Phobius"/>
    </source>
</evidence>